<dbReference type="Pfam" id="PF14345">
    <property type="entry name" value="GDYXXLXY"/>
    <property type="match status" value="1"/>
</dbReference>
<dbReference type="RefSeq" id="WP_073595592.1">
    <property type="nucleotide sequence ID" value="NZ_MRCE01000025.1"/>
</dbReference>
<feature type="transmembrane region" description="Helical" evidence="1">
    <location>
        <begin position="18"/>
        <end position="39"/>
    </location>
</feature>
<keyword evidence="1" id="KW-0472">Membrane</keyword>
<name>A0A1U7IBB7_9CYAN</name>
<dbReference type="Proteomes" id="UP000185860">
    <property type="component" value="Unassembled WGS sequence"/>
</dbReference>
<keyword evidence="1" id="KW-1133">Transmembrane helix</keyword>
<protein>
    <submittedName>
        <fullName evidence="2">Membrane-anchored protein</fullName>
    </submittedName>
</protein>
<gene>
    <name evidence="2" type="ORF">NIES2119_21740</name>
</gene>
<comment type="caution">
    <text evidence="2">The sequence shown here is derived from an EMBL/GenBank/DDBJ whole genome shotgun (WGS) entry which is preliminary data.</text>
</comment>
<proteinExistence type="predicted"/>
<evidence type="ECO:0000256" key="1">
    <source>
        <dbReference type="SAM" id="Phobius"/>
    </source>
</evidence>
<dbReference type="EMBL" id="MRCE01000025">
    <property type="protein sequence ID" value="OKH33921.1"/>
    <property type="molecule type" value="Genomic_DNA"/>
</dbReference>
<sequence>MNTNDNSQAFPNTRSWRFWLPLAFQTALIVAIPAQAILIHLTGKTAILQTAPVDPYDLLRGYSQTLTYDISRKANLEKLPGGKELKNQNRESRNLYVILEAPTEQNSSGRPKPWKPVAVSTSLPANLPANQVALRGRLRYGTIDYGLENYYFPEDRREEFNRDISQAQTGVERSQGKPLPFVVEVKVDAQGNSVPLSLWVRDRNYRF</sequence>
<dbReference type="OrthoDB" id="4868247at2"/>
<dbReference type="AlphaFoldDB" id="A0A1U7IBB7"/>
<evidence type="ECO:0000313" key="3">
    <source>
        <dbReference type="Proteomes" id="UP000185860"/>
    </source>
</evidence>
<organism evidence="2 3">
    <name type="scientific">[Phormidium ambiguum] IAM M-71</name>
    <dbReference type="NCBI Taxonomy" id="454136"/>
    <lineage>
        <taxon>Bacteria</taxon>
        <taxon>Bacillati</taxon>
        <taxon>Cyanobacteriota</taxon>
        <taxon>Cyanophyceae</taxon>
        <taxon>Oscillatoriophycideae</taxon>
        <taxon>Aerosakkonematales</taxon>
        <taxon>Aerosakkonemataceae</taxon>
        <taxon>Floridanema</taxon>
    </lineage>
</organism>
<evidence type="ECO:0000313" key="2">
    <source>
        <dbReference type="EMBL" id="OKH33921.1"/>
    </source>
</evidence>
<reference evidence="2 3" key="1">
    <citation type="submission" date="2016-11" db="EMBL/GenBank/DDBJ databases">
        <title>Draft Genome Sequences of Nine Cyanobacterial Strains from Diverse Habitats.</title>
        <authorList>
            <person name="Zhu T."/>
            <person name="Hou S."/>
            <person name="Lu X."/>
            <person name="Hess W.R."/>
        </authorList>
    </citation>
    <scope>NUCLEOTIDE SEQUENCE [LARGE SCALE GENOMIC DNA]</scope>
    <source>
        <strain evidence="2 3">IAM M-71</strain>
    </source>
</reference>
<dbReference type="InterPro" id="IPR025833">
    <property type="entry name" value="GDYXXLXY"/>
</dbReference>
<dbReference type="STRING" id="454136.NIES2119_21740"/>
<accession>A0A1U7IBB7</accession>
<keyword evidence="1" id="KW-0812">Transmembrane</keyword>